<gene>
    <name evidence="11" type="primary">exbB_1</name>
    <name evidence="11" type="ORF">NCTC12020_00611</name>
</gene>
<proteinExistence type="inferred from homology"/>
<keyword evidence="5 8" id="KW-0653">Protein transport</keyword>
<evidence type="ECO:0000256" key="8">
    <source>
        <dbReference type="RuleBase" id="RU004057"/>
    </source>
</evidence>
<dbReference type="OrthoDB" id="4045at2"/>
<dbReference type="AlphaFoldDB" id="A0A380NI11"/>
<feature type="transmembrane region" description="Helical" evidence="9">
    <location>
        <begin position="12"/>
        <end position="33"/>
    </location>
</feature>
<dbReference type="PANTHER" id="PTHR30625">
    <property type="entry name" value="PROTEIN TOLQ"/>
    <property type="match status" value="1"/>
</dbReference>
<evidence type="ECO:0000313" key="11">
    <source>
        <dbReference type="EMBL" id="SUP41584.1"/>
    </source>
</evidence>
<dbReference type="PANTHER" id="PTHR30625:SF15">
    <property type="entry name" value="BIOPOLYMER TRANSPORT PROTEIN EXBB"/>
    <property type="match status" value="1"/>
</dbReference>
<reference evidence="11 12" key="1">
    <citation type="submission" date="2018-06" db="EMBL/GenBank/DDBJ databases">
        <authorList>
            <consortium name="Pathogen Informatics"/>
            <person name="Doyle S."/>
        </authorList>
    </citation>
    <scope>NUCLEOTIDE SEQUENCE [LARGE SCALE GENOMIC DNA]</scope>
    <source>
        <strain evidence="11 12">NCTC12020</strain>
    </source>
</reference>
<keyword evidence="2 8" id="KW-0813">Transport</keyword>
<keyword evidence="7 9" id="KW-0472">Membrane</keyword>
<evidence type="ECO:0000256" key="4">
    <source>
        <dbReference type="ARBA" id="ARBA00022692"/>
    </source>
</evidence>
<dbReference type="InterPro" id="IPR050790">
    <property type="entry name" value="ExbB/TolQ_transport"/>
</dbReference>
<evidence type="ECO:0000259" key="10">
    <source>
        <dbReference type="Pfam" id="PF01618"/>
    </source>
</evidence>
<dbReference type="GO" id="GO:0005886">
    <property type="term" value="C:plasma membrane"/>
    <property type="evidence" value="ECO:0007669"/>
    <property type="project" value="UniProtKB-SubCell"/>
</dbReference>
<keyword evidence="6 9" id="KW-1133">Transmembrane helix</keyword>
<accession>A0A380NI11</accession>
<dbReference type="EMBL" id="UHIO01000001">
    <property type="protein sequence ID" value="SUP41584.1"/>
    <property type="molecule type" value="Genomic_DNA"/>
</dbReference>
<evidence type="ECO:0000256" key="6">
    <source>
        <dbReference type="ARBA" id="ARBA00022989"/>
    </source>
</evidence>
<keyword evidence="4 9" id="KW-0812">Transmembrane</keyword>
<dbReference type="RefSeq" id="WP_115309847.1">
    <property type="nucleotide sequence ID" value="NZ_UHIO01000001.1"/>
</dbReference>
<dbReference type="InterPro" id="IPR002898">
    <property type="entry name" value="MotA_ExbB_proton_chnl"/>
</dbReference>
<evidence type="ECO:0000313" key="12">
    <source>
        <dbReference type="Proteomes" id="UP000255367"/>
    </source>
</evidence>
<evidence type="ECO:0000256" key="1">
    <source>
        <dbReference type="ARBA" id="ARBA00004651"/>
    </source>
</evidence>
<evidence type="ECO:0000256" key="3">
    <source>
        <dbReference type="ARBA" id="ARBA00022475"/>
    </source>
</evidence>
<evidence type="ECO:0000256" key="2">
    <source>
        <dbReference type="ARBA" id="ARBA00022448"/>
    </source>
</evidence>
<keyword evidence="12" id="KW-1185">Reference proteome</keyword>
<dbReference type="Pfam" id="PF01618">
    <property type="entry name" value="MotA_ExbB"/>
    <property type="match status" value="1"/>
</dbReference>
<dbReference type="Proteomes" id="UP000255367">
    <property type="component" value="Unassembled WGS sequence"/>
</dbReference>
<evidence type="ECO:0000256" key="9">
    <source>
        <dbReference type="SAM" id="Phobius"/>
    </source>
</evidence>
<name>A0A380NI11_9FIRM</name>
<evidence type="ECO:0000256" key="7">
    <source>
        <dbReference type="ARBA" id="ARBA00023136"/>
    </source>
</evidence>
<feature type="domain" description="MotA/TolQ/ExbB proton channel" evidence="10">
    <location>
        <begin position="73"/>
        <end position="187"/>
    </location>
</feature>
<sequence length="205" mass="22126">MDLLALFHKGGLVMYPILLASIIAVAIGVNRYLCYKGAVANIELLKERLPELLRHNRLEEAKVICEEAGGVAGKIIKEAIDERTEDLNANDVAESIAMHEVFQLKKYLNYLETIVTLSPLLGLLGTVVGMIGSFSVLSIESGEPFAITGGVGEALIATATGLLVAILALVIHTYLAQRVNVLIADIEYVTSIYVINTNAGNRYEA</sequence>
<feature type="transmembrane region" description="Helical" evidence="9">
    <location>
        <begin position="114"/>
        <end position="134"/>
    </location>
</feature>
<protein>
    <submittedName>
        <fullName evidence="11">Biopolymer transport protein exbB</fullName>
    </submittedName>
</protein>
<comment type="subcellular location">
    <subcellularLocation>
        <location evidence="1">Cell membrane</location>
        <topology evidence="1">Multi-pass membrane protein</topology>
    </subcellularLocation>
    <subcellularLocation>
        <location evidence="8">Membrane</location>
        <topology evidence="8">Multi-pass membrane protein</topology>
    </subcellularLocation>
</comment>
<keyword evidence="3" id="KW-1003">Cell membrane</keyword>
<feature type="transmembrane region" description="Helical" evidence="9">
    <location>
        <begin position="154"/>
        <end position="175"/>
    </location>
</feature>
<dbReference type="GO" id="GO:0017038">
    <property type="term" value="P:protein import"/>
    <property type="evidence" value="ECO:0007669"/>
    <property type="project" value="TreeGrafter"/>
</dbReference>
<organism evidence="11 12">
    <name type="scientific">Veillonella criceti</name>
    <dbReference type="NCBI Taxonomy" id="103891"/>
    <lineage>
        <taxon>Bacteria</taxon>
        <taxon>Bacillati</taxon>
        <taxon>Bacillota</taxon>
        <taxon>Negativicutes</taxon>
        <taxon>Veillonellales</taxon>
        <taxon>Veillonellaceae</taxon>
        <taxon>Veillonella</taxon>
    </lineage>
</organism>
<comment type="similarity">
    <text evidence="8">Belongs to the exbB/tolQ family.</text>
</comment>
<evidence type="ECO:0000256" key="5">
    <source>
        <dbReference type="ARBA" id="ARBA00022927"/>
    </source>
</evidence>